<keyword evidence="1" id="KW-0812">Transmembrane</keyword>
<gene>
    <name evidence="2" type="ordered locus">Cst_c15180</name>
</gene>
<dbReference type="AlphaFoldDB" id="L7VPZ4"/>
<dbReference type="EMBL" id="CP004044">
    <property type="protein sequence ID" value="AGC68506.1"/>
    <property type="molecule type" value="Genomic_DNA"/>
</dbReference>
<organism evidence="2 3">
    <name type="scientific">Thermoclostridium stercorarium (strain ATCC 35414 / DSM 8532 / NCIMB 11754)</name>
    <name type="common">Clostridium stercorarium</name>
    <dbReference type="NCBI Taxonomy" id="1121335"/>
    <lineage>
        <taxon>Bacteria</taxon>
        <taxon>Bacillati</taxon>
        <taxon>Bacillota</taxon>
        <taxon>Clostridia</taxon>
        <taxon>Eubacteriales</taxon>
        <taxon>Oscillospiraceae</taxon>
        <taxon>Thermoclostridium</taxon>
    </lineage>
</organism>
<accession>L7VPZ4</accession>
<reference evidence="2 3" key="1">
    <citation type="journal article" date="2013" name="Genome Announc.">
        <title>Complete genome sequence of Clostridium stercorarium subsp. stercorarium strain DSM 8532, a thermophilic degrader of plant cell wall fibers.</title>
        <authorList>
            <person name="Poehlein A."/>
            <person name="Zverlov V.V."/>
            <person name="Daniel R."/>
            <person name="Schwarz W.H."/>
            <person name="Liebl W."/>
        </authorList>
    </citation>
    <scope>NUCLEOTIDE SEQUENCE [LARGE SCALE GENOMIC DNA]</scope>
    <source>
        <strain evidence="3">ATCC 35414 / DSM 8532 / NCIMB 11754</strain>
    </source>
</reference>
<sequence length="39" mass="4716">MLYVTRYYQMLARFSSELMNFKGILSTIIYIFCMAVIFH</sequence>
<dbReference type="Proteomes" id="UP000011220">
    <property type="component" value="Chromosome"/>
</dbReference>
<protein>
    <submittedName>
        <fullName evidence="2">Uncharacterized protein</fullName>
    </submittedName>
</protein>
<keyword evidence="1" id="KW-1133">Transmembrane helix</keyword>
<keyword evidence="3" id="KW-1185">Reference proteome</keyword>
<proteinExistence type="predicted"/>
<keyword evidence="1" id="KW-0472">Membrane</keyword>
<evidence type="ECO:0000313" key="2">
    <source>
        <dbReference type="EMBL" id="AGC68506.1"/>
    </source>
</evidence>
<evidence type="ECO:0000313" key="3">
    <source>
        <dbReference type="Proteomes" id="UP000011220"/>
    </source>
</evidence>
<feature type="transmembrane region" description="Helical" evidence="1">
    <location>
        <begin position="21"/>
        <end position="38"/>
    </location>
</feature>
<name>L7VPZ4_THES1</name>
<evidence type="ECO:0000256" key="1">
    <source>
        <dbReference type="SAM" id="Phobius"/>
    </source>
</evidence>
<dbReference type="KEGG" id="css:Cst_c15180"/>